<dbReference type="KEGG" id="llu:AKJ09_10340"/>
<dbReference type="RefSeq" id="WP_146654408.1">
    <property type="nucleotide sequence ID" value="NZ_CP012333.1"/>
</dbReference>
<name>A0A0K1QDC8_9BACT</name>
<keyword evidence="1" id="KW-0812">Transmembrane</keyword>
<organism evidence="2 3">
    <name type="scientific">Labilithrix luteola</name>
    <dbReference type="NCBI Taxonomy" id="1391654"/>
    <lineage>
        <taxon>Bacteria</taxon>
        <taxon>Pseudomonadati</taxon>
        <taxon>Myxococcota</taxon>
        <taxon>Polyangia</taxon>
        <taxon>Polyangiales</taxon>
        <taxon>Labilitrichaceae</taxon>
        <taxon>Labilithrix</taxon>
    </lineage>
</organism>
<gene>
    <name evidence="2" type="ORF">AKJ09_10340</name>
</gene>
<dbReference type="EMBL" id="CP012333">
    <property type="protein sequence ID" value="AKV03677.1"/>
    <property type="molecule type" value="Genomic_DNA"/>
</dbReference>
<proteinExistence type="predicted"/>
<keyword evidence="3" id="KW-1185">Reference proteome</keyword>
<dbReference type="AlphaFoldDB" id="A0A0K1QDC8"/>
<accession>A0A0K1QDC8</accession>
<evidence type="ECO:0000313" key="3">
    <source>
        <dbReference type="Proteomes" id="UP000064967"/>
    </source>
</evidence>
<keyword evidence="1" id="KW-0472">Membrane</keyword>
<keyword evidence="1" id="KW-1133">Transmembrane helix</keyword>
<dbReference type="OrthoDB" id="292739at2"/>
<protein>
    <submittedName>
        <fullName evidence="2">Uncharacterized protein</fullName>
    </submittedName>
</protein>
<feature type="transmembrane region" description="Helical" evidence="1">
    <location>
        <begin position="69"/>
        <end position="89"/>
    </location>
</feature>
<evidence type="ECO:0000256" key="1">
    <source>
        <dbReference type="SAM" id="Phobius"/>
    </source>
</evidence>
<reference evidence="2 3" key="1">
    <citation type="submission" date="2015-08" db="EMBL/GenBank/DDBJ databases">
        <authorList>
            <person name="Babu N.S."/>
            <person name="Beckwith C.J."/>
            <person name="Beseler K.G."/>
            <person name="Brison A."/>
            <person name="Carone J.V."/>
            <person name="Caskin T.P."/>
            <person name="Diamond M."/>
            <person name="Durham M.E."/>
            <person name="Foxe J.M."/>
            <person name="Go M."/>
            <person name="Henderson B.A."/>
            <person name="Jones I.B."/>
            <person name="McGettigan J.A."/>
            <person name="Micheletti S.J."/>
            <person name="Nasrallah M.E."/>
            <person name="Ortiz D."/>
            <person name="Piller C.R."/>
            <person name="Privatt S.R."/>
            <person name="Schneider S.L."/>
            <person name="Sharp S."/>
            <person name="Smith T.C."/>
            <person name="Stanton J.D."/>
            <person name="Ullery H.E."/>
            <person name="Wilson R.J."/>
            <person name="Serrano M.G."/>
            <person name="Buck G."/>
            <person name="Lee V."/>
            <person name="Wang Y."/>
            <person name="Carvalho R."/>
            <person name="Voegtly L."/>
            <person name="Shi R."/>
            <person name="Duckworth R."/>
            <person name="Johnson A."/>
            <person name="Loviza R."/>
            <person name="Walstead R."/>
            <person name="Shah Z."/>
            <person name="Kiflezghi M."/>
            <person name="Wade K."/>
            <person name="Ball S.L."/>
            <person name="Bradley K.W."/>
            <person name="Asai D.J."/>
            <person name="Bowman C.A."/>
            <person name="Russell D.A."/>
            <person name="Pope W.H."/>
            <person name="Jacobs-Sera D."/>
            <person name="Hendrix R.W."/>
            <person name="Hatfull G.F."/>
        </authorList>
    </citation>
    <scope>NUCLEOTIDE SEQUENCE [LARGE SCALE GENOMIC DNA]</scope>
    <source>
        <strain evidence="2 3">DSM 27648</strain>
    </source>
</reference>
<sequence length="246" mass="26934">MIIVYGTRMYGKVKACGASFLATQFFHIWYLPLFPVGSKLVLEEAQDGTFHGVSAPFSFKSVMAAYLRVWGPIGILIAILCGLDVLGAADNGLALLLVIGFTGIVILALLVSTILAYAVIGKLSEDEKRKRAAYAMHSGYFVDPADMGEAKAGMREMLLGRIAERARGLASMGYRLNADPMYAWPHVALDPTHNDDALVTAAFTLARLEATVDGPQKIHMEQLHAQLWNRIQQMNPPYLQAHARLT</sequence>
<dbReference type="Proteomes" id="UP000064967">
    <property type="component" value="Chromosome"/>
</dbReference>
<evidence type="ECO:0000313" key="2">
    <source>
        <dbReference type="EMBL" id="AKV03677.1"/>
    </source>
</evidence>
<feature type="transmembrane region" description="Helical" evidence="1">
    <location>
        <begin position="95"/>
        <end position="120"/>
    </location>
</feature>